<dbReference type="Proteomes" id="UP000799324">
    <property type="component" value="Unassembled WGS sequence"/>
</dbReference>
<dbReference type="InterPro" id="IPR051601">
    <property type="entry name" value="Serine_prot/Carboxylest_S33"/>
</dbReference>
<name>A0A6A6TM94_9PLEO</name>
<dbReference type="PANTHER" id="PTHR43248:SF25">
    <property type="entry name" value="AB HYDROLASE-1 DOMAIN-CONTAINING PROTEIN-RELATED"/>
    <property type="match status" value="1"/>
</dbReference>
<evidence type="ECO:0000313" key="5">
    <source>
        <dbReference type="Proteomes" id="UP000799324"/>
    </source>
</evidence>
<comment type="similarity">
    <text evidence="1">Belongs to the peptidase S33 family.</text>
</comment>
<accession>A0A6A6TM94</accession>
<reference evidence="4" key="1">
    <citation type="journal article" date="2020" name="Stud. Mycol.">
        <title>101 Dothideomycetes genomes: a test case for predicting lifestyles and emergence of pathogens.</title>
        <authorList>
            <person name="Haridas S."/>
            <person name="Albert R."/>
            <person name="Binder M."/>
            <person name="Bloem J."/>
            <person name="Labutti K."/>
            <person name="Salamov A."/>
            <person name="Andreopoulos B."/>
            <person name="Baker S."/>
            <person name="Barry K."/>
            <person name="Bills G."/>
            <person name="Bluhm B."/>
            <person name="Cannon C."/>
            <person name="Castanera R."/>
            <person name="Culley D."/>
            <person name="Daum C."/>
            <person name="Ezra D."/>
            <person name="Gonzalez J."/>
            <person name="Henrissat B."/>
            <person name="Kuo A."/>
            <person name="Liang C."/>
            <person name="Lipzen A."/>
            <person name="Lutzoni F."/>
            <person name="Magnuson J."/>
            <person name="Mondo S."/>
            <person name="Nolan M."/>
            <person name="Ohm R."/>
            <person name="Pangilinan J."/>
            <person name="Park H.-J."/>
            <person name="Ramirez L."/>
            <person name="Alfaro M."/>
            <person name="Sun H."/>
            <person name="Tritt A."/>
            <person name="Yoshinaga Y."/>
            <person name="Zwiers L.-H."/>
            <person name="Turgeon B."/>
            <person name="Goodwin S."/>
            <person name="Spatafora J."/>
            <person name="Crous P."/>
            <person name="Grigoriev I."/>
        </authorList>
    </citation>
    <scope>NUCLEOTIDE SEQUENCE</scope>
    <source>
        <strain evidence="4">CBS 122681</strain>
    </source>
</reference>
<dbReference type="Pfam" id="PF08386">
    <property type="entry name" value="Abhydrolase_4"/>
    <property type="match status" value="1"/>
</dbReference>
<feature type="non-terminal residue" evidence="4">
    <location>
        <position position="1"/>
    </location>
</feature>
<evidence type="ECO:0000259" key="3">
    <source>
        <dbReference type="Pfam" id="PF08386"/>
    </source>
</evidence>
<dbReference type="OrthoDB" id="425534at2759"/>
<keyword evidence="5" id="KW-1185">Reference proteome</keyword>
<dbReference type="GO" id="GO:0016787">
    <property type="term" value="F:hydrolase activity"/>
    <property type="evidence" value="ECO:0007669"/>
    <property type="project" value="UniProtKB-KW"/>
</dbReference>
<dbReference type="AlphaFoldDB" id="A0A6A6TM94"/>
<protein>
    <recommendedName>
        <fullName evidence="3">Peptidase S33 tripeptidyl aminopeptidase-like C-terminal domain-containing protein</fullName>
    </recommendedName>
</protein>
<dbReference type="InterPro" id="IPR029058">
    <property type="entry name" value="AB_hydrolase_fold"/>
</dbReference>
<dbReference type="InterPro" id="IPR013595">
    <property type="entry name" value="Pept_S33_TAP-like_C"/>
</dbReference>
<dbReference type="Gene3D" id="3.40.50.1820">
    <property type="entry name" value="alpha/beta hydrolase"/>
    <property type="match status" value="1"/>
</dbReference>
<feature type="domain" description="Peptidase S33 tripeptidyl aminopeptidase-like C-terminal" evidence="3">
    <location>
        <begin position="538"/>
        <end position="638"/>
    </location>
</feature>
<gene>
    <name evidence="4" type="ORF">K491DRAFT_621285</name>
</gene>
<dbReference type="SUPFAM" id="SSF53474">
    <property type="entry name" value="alpha/beta-Hydrolases"/>
    <property type="match status" value="1"/>
</dbReference>
<keyword evidence="2" id="KW-0378">Hydrolase</keyword>
<dbReference type="PANTHER" id="PTHR43248">
    <property type="entry name" value="2-SUCCINYL-6-HYDROXY-2,4-CYCLOHEXADIENE-1-CARBOXYLATE SYNTHASE"/>
    <property type="match status" value="1"/>
</dbReference>
<evidence type="ECO:0000313" key="4">
    <source>
        <dbReference type="EMBL" id="KAF2660327.1"/>
    </source>
</evidence>
<evidence type="ECO:0000256" key="2">
    <source>
        <dbReference type="ARBA" id="ARBA00022801"/>
    </source>
</evidence>
<evidence type="ECO:0000256" key="1">
    <source>
        <dbReference type="ARBA" id="ARBA00010088"/>
    </source>
</evidence>
<organism evidence="4 5">
    <name type="scientific">Lophiostoma macrostomum CBS 122681</name>
    <dbReference type="NCBI Taxonomy" id="1314788"/>
    <lineage>
        <taxon>Eukaryota</taxon>
        <taxon>Fungi</taxon>
        <taxon>Dikarya</taxon>
        <taxon>Ascomycota</taxon>
        <taxon>Pezizomycotina</taxon>
        <taxon>Dothideomycetes</taxon>
        <taxon>Pleosporomycetidae</taxon>
        <taxon>Pleosporales</taxon>
        <taxon>Lophiostomataceae</taxon>
        <taxon>Lophiostoma</taxon>
    </lineage>
</organism>
<sequence length="650" mass="72400">MRKPSAVSLLDLDVELNEVCDFIMFLFASIPFFVVVSWGRLATWSQDTLALSPDPDFRPHLDDRLALHPDDEPWSHFKPRHTIEYHDCYDGLKCARLLLPLRFAQKGSKEPEIAVALIRKPSRVNITDSRYGGVVIVNPGGPGASGVRFLLENGGRLQQIIDADTDPEVGPPNTRPDARYFDIISFDPRGVNHTSPQFNCFPYTSSRHVWSYMADAEGFIGSSNTSFEQKWSRYLSRSATCMQRVEEEGHDSIAYYMGTRSVADDVVAIAESHGQWREAEARKILKEDPTATQLVGPERAFASTKWRRNNEEVLFWGVSYGAVLGSTVAALNPGRVRRMVLDSTVSPQYHFNGTLGDTLTHADEILAQFLHLCRKYGPTRCKFYRETEDAMHRDMSSVISRLKHAPLAVPASLHRGPDSITWTDMMRLVGQSLYHPASSFPLLAEILQDIFNGNGTSFANHKATKRGLSVEDAQEGLYNLSPKCKLDGPYSPACSRPNEWLEESLLGISCGDGGFGGNMTQDQFRPYYDLVKAQSTANGDIWAEWDMMCAGWTAKTKWKFEGPFQGDTAHPILFVGNRLDPVCPVEDAHRLSSNYTGSVVLTQNTIGHGILSAHSICTDMAIKAYFQTGELPASGATCEVEHEPLEIAYD</sequence>
<proteinExistence type="inferred from homology"/>
<dbReference type="EMBL" id="MU004300">
    <property type="protein sequence ID" value="KAF2660327.1"/>
    <property type="molecule type" value="Genomic_DNA"/>
</dbReference>